<dbReference type="InterPro" id="IPR000276">
    <property type="entry name" value="GPCR_Rhodpsn"/>
</dbReference>
<dbReference type="SUPFAM" id="SSF81321">
    <property type="entry name" value="Family A G protein-coupled receptor-like"/>
    <property type="match status" value="1"/>
</dbReference>
<keyword evidence="12" id="KW-1185">Reference proteome</keyword>
<dbReference type="InterPro" id="IPR017452">
    <property type="entry name" value="GPCR_Rhodpsn_7TM"/>
</dbReference>
<keyword evidence="6 9" id="KW-0472">Membrane</keyword>
<evidence type="ECO:0000256" key="7">
    <source>
        <dbReference type="ARBA" id="ARBA00023170"/>
    </source>
</evidence>
<feature type="transmembrane region" description="Helical" evidence="9">
    <location>
        <begin position="106"/>
        <end position="127"/>
    </location>
</feature>
<evidence type="ECO:0000256" key="9">
    <source>
        <dbReference type="SAM" id="Phobius"/>
    </source>
</evidence>
<proteinExistence type="predicted"/>
<accession>A0A6J8BMQ4</accession>
<organism evidence="11 12">
    <name type="scientific">Mytilus coruscus</name>
    <name type="common">Sea mussel</name>
    <dbReference type="NCBI Taxonomy" id="42192"/>
    <lineage>
        <taxon>Eukaryota</taxon>
        <taxon>Metazoa</taxon>
        <taxon>Spiralia</taxon>
        <taxon>Lophotrochozoa</taxon>
        <taxon>Mollusca</taxon>
        <taxon>Bivalvia</taxon>
        <taxon>Autobranchia</taxon>
        <taxon>Pteriomorphia</taxon>
        <taxon>Mytilida</taxon>
        <taxon>Mytiloidea</taxon>
        <taxon>Mytilidae</taxon>
        <taxon>Mytilinae</taxon>
        <taxon>Mytilus</taxon>
    </lineage>
</organism>
<dbReference type="Gene3D" id="1.20.1070.10">
    <property type="entry name" value="Rhodopsin 7-helix transmembrane proteins"/>
    <property type="match status" value="2"/>
</dbReference>
<feature type="transmembrane region" description="Helical" evidence="9">
    <location>
        <begin position="66"/>
        <end position="86"/>
    </location>
</feature>
<evidence type="ECO:0000256" key="5">
    <source>
        <dbReference type="ARBA" id="ARBA00023040"/>
    </source>
</evidence>
<feature type="transmembrane region" description="Helical" evidence="9">
    <location>
        <begin position="184"/>
        <end position="204"/>
    </location>
</feature>
<keyword evidence="4 9" id="KW-1133">Transmembrane helix</keyword>
<feature type="transmembrane region" description="Helical" evidence="9">
    <location>
        <begin position="148"/>
        <end position="172"/>
    </location>
</feature>
<evidence type="ECO:0000256" key="1">
    <source>
        <dbReference type="ARBA" id="ARBA00004651"/>
    </source>
</evidence>
<feature type="domain" description="G-protein coupled receptors family 1 profile" evidence="10">
    <location>
        <begin position="45"/>
        <end position="128"/>
    </location>
</feature>
<keyword evidence="5" id="KW-0297">G-protein coupled receptor</keyword>
<keyword evidence="3 9" id="KW-0812">Transmembrane</keyword>
<dbReference type="EMBL" id="CACVKT020003672">
    <property type="protein sequence ID" value="CAC5384942.1"/>
    <property type="molecule type" value="Genomic_DNA"/>
</dbReference>
<protein>
    <submittedName>
        <fullName evidence="11">ADRA2A</fullName>
    </submittedName>
</protein>
<keyword evidence="8" id="KW-0807">Transducer</keyword>
<dbReference type="PROSITE" id="PS50262">
    <property type="entry name" value="G_PROTEIN_RECEP_F1_2"/>
    <property type="match status" value="1"/>
</dbReference>
<evidence type="ECO:0000256" key="8">
    <source>
        <dbReference type="ARBA" id="ARBA00023224"/>
    </source>
</evidence>
<dbReference type="AlphaFoldDB" id="A0A6J8BMQ4"/>
<dbReference type="GO" id="GO:0005886">
    <property type="term" value="C:plasma membrane"/>
    <property type="evidence" value="ECO:0007669"/>
    <property type="project" value="UniProtKB-SubCell"/>
</dbReference>
<dbReference type="PRINTS" id="PR00237">
    <property type="entry name" value="GPCRRHODOPSN"/>
</dbReference>
<evidence type="ECO:0000313" key="12">
    <source>
        <dbReference type="Proteomes" id="UP000507470"/>
    </source>
</evidence>
<evidence type="ECO:0000259" key="10">
    <source>
        <dbReference type="PROSITE" id="PS50262"/>
    </source>
</evidence>
<dbReference type="SMART" id="SM01381">
    <property type="entry name" value="7TM_GPCR_Srsx"/>
    <property type="match status" value="1"/>
</dbReference>
<dbReference type="OrthoDB" id="420519at2759"/>
<dbReference type="Pfam" id="PF00001">
    <property type="entry name" value="7tm_1"/>
    <property type="match status" value="1"/>
</dbReference>
<dbReference type="CDD" id="cd00637">
    <property type="entry name" value="7tm_classA_rhodopsin-like"/>
    <property type="match status" value="1"/>
</dbReference>
<reference evidence="11 12" key="1">
    <citation type="submission" date="2020-06" db="EMBL/GenBank/DDBJ databases">
        <authorList>
            <person name="Li R."/>
            <person name="Bekaert M."/>
        </authorList>
    </citation>
    <scope>NUCLEOTIDE SEQUENCE [LARGE SCALE GENOMIC DNA]</scope>
    <source>
        <strain evidence="12">wild</strain>
    </source>
</reference>
<evidence type="ECO:0000256" key="2">
    <source>
        <dbReference type="ARBA" id="ARBA00022475"/>
    </source>
</evidence>
<evidence type="ECO:0000313" key="11">
    <source>
        <dbReference type="EMBL" id="CAC5384942.1"/>
    </source>
</evidence>
<dbReference type="Proteomes" id="UP000507470">
    <property type="component" value="Unassembled WGS sequence"/>
</dbReference>
<sequence length="269" mass="30021">MNSTLGNLTNSYNTFGRYQFLNETPGVAIPVLITLILAALFGTFGNVLILITIFTTEKLHRLECIFMANLAISDMYVTTLADPLSIVAKLEGEEFFDKLSGFCQIIAFGCTISCINSLGSIALLSFNRSREKTKTASSRRTSSYSIELAKTLCIIYVIFAACWIPYALLIVLDRDDSFPHEVHVYITVWAHLHPSINWLVYYFTNTKFEAAFNRIAHLDICFGRCKKSRKDGNESSTSGGLSTSETNTTFKKALSSIELSGNKMDEYTI</sequence>
<evidence type="ECO:0000256" key="6">
    <source>
        <dbReference type="ARBA" id="ARBA00023136"/>
    </source>
</evidence>
<dbReference type="GO" id="GO:0004930">
    <property type="term" value="F:G protein-coupled receptor activity"/>
    <property type="evidence" value="ECO:0007669"/>
    <property type="project" value="UniProtKB-KW"/>
</dbReference>
<comment type="subcellular location">
    <subcellularLocation>
        <location evidence="1">Cell membrane</location>
        <topology evidence="1">Multi-pass membrane protein</topology>
    </subcellularLocation>
</comment>
<keyword evidence="2" id="KW-1003">Cell membrane</keyword>
<dbReference type="PANTHER" id="PTHR24228:SF59">
    <property type="entry name" value="NEUROPEPTIDE RECEPTOR 15"/>
    <property type="match status" value="1"/>
</dbReference>
<feature type="transmembrane region" description="Helical" evidence="9">
    <location>
        <begin position="27"/>
        <end position="54"/>
    </location>
</feature>
<evidence type="ECO:0000256" key="4">
    <source>
        <dbReference type="ARBA" id="ARBA00022989"/>
    </source>
</evidence>
<keyword evidence="7" id="KW-0675">Receptor</keyword>
<name>A0A6J8BMQ4_MYTCO</name>
<evidence type="ECO:0000256" key="3">
    <source>
        <dbReference type="ARBA" id="ARBA00022692"/>
    </source>
</evidence>
<gene>
    <name evidence="11" type="ORF">MCOR_20536</name>
</gene>
<dbReference type="PANTHER" id="PTHR24228">
    <property type="entry name" value="B2 BRADYKININ RECEPTOR/ANGIOTENSIN II RECEPTOR"/>
    <property type="match status" value="1"/>
</dbReference>